<name>A0ABT6K038_9CYAN</name>
<dbReference type="EMBL" id="JANQDO010000018">
    <property type="protein sequence ID" value="MDH6055614.1"/>
    <property type="molecule type" value="Genomic_DNA"/>
</dbReference>
<keyword evidence="2" id="KW-1185">Reference proteome</keyword>
<accession>A0ABT6K038</accession>
<comment type="caution">
    <text evidence="1">The sequence shown here is derived from an EMBL/GenBank/DDBJ whole genome shotgun (WGS) entry which is preliminary data.</text>
</comment>
<dbReference type="Proteomes" id="UP001159371">
    <property type="component" value="Unassembled WGS sequence"/>
</dbReference>
<feature type="non-terminal residue" evidence="1">
    <location>
        <position position="1"/>
    </location>
</feature>
<gene>
    <name evidence="1" type="ORF">NWP19_02095</name>
</gene>
<proteinExistence type="predicted"/>
<evidence type="ECO:0000313" key="2">
    <source>
        <dbReference type="Proteomes" id="UP001159371"/>
    </source>
</evidence>
<organism evidence="1 2">
    <name type="scientific">Umezakia ovalisporum FSS-43</name>
    <dbReference type="NCBI Taxonomy" id="2740520"/>
    <lineage>
        <taxon>Bacteria</taxon>
        <taxon>Bacillati</taxon>
        <taxon>Cyanobacteriota</taxon>
        <taxon>Cyanophyceae</taxon>
        <taxon>Nostocales</taxon>
        <taxon>Nodulariaceae</taxon>
        <taxon>Umezakia</taxon>
    </lineage>
</organism>
<protein>
    <submittedName>
        <fullName evidence="1">Uncharacterized protein</fullName>
    </submittedName>
</protein>
<reference evidence="1 2" key="1">
    <citation type="journal article" date="2023" name="J. Phycol.">
        <title>Chrysosporum ovalisporum is synonymous with the true-branching cyanobacterium Umezakia natans (Nostocales/Aphanizomenonaceae).</title>
        <authorList>
            <person name="McGregor G.B."/>
            <person name="Sendall B.C."/>
            <person name="Niiyama Y."/>
            <person name="Tuji A."/>
            <person name="Willis A."/>
        </authorList>
    </citation>
    <scope>NUCLEOTIDE SEQUENCE [LARGE SCALE GENOMIC DNA]</scope>
    <source>
        <strain evidence="1 2">FSS-43</strain>
    </source>
</reference>
<sequence>MDVNEAYTSKTVSWTSEIIPNLGDTKFLKSPSHRRVMSRDINNEWCAEGFSYGLSPTLGQRALVGKPSLRECIS</sequence>
<evidence type="ECO:0000313" key="1">
    <source>
        <dbReference type="EMBL" id="MDH6055614.1"/>
    </source>
</evidence>